<reference evidence="1" key="1">
    <citation type="submission" date="2023-03" db="EMBL/GenBank/DDBJ databases">
        <title>Chromosome-level genomes of two armyworms, Mythimna separata and Mythimna loreyi, provide insights into the biosynthesis and reception of sex pheromones.</title>
        <authorList>
            <person name="Zhao H."/>
        </authorList>
    </citation>
    <scope>NUCLEOTIDE SEQUENCE</scope>
    <source>
        <strain evidence="1">BeijingLab</strain>
    </source>
</reference>
<organism evidence="1 2">
    <name type="scientific">Mythimna loreyi</name>
    <dbReference type="NCBI Taxonomy" id="667449"/>
    <lineage>
        <taxon>Eukaryota</taxon>
        <taxon>Metazoa</taxon>
        <taxon>Ecdysozoa</taxon>
        <taxon>Arthropoda</taxon>
        <taxon>Hexapoda</taxon>
        <taxon>Insecta</taxon>
        <taxon>Pterygota</taxon>
        <taxon>Neoptera</taxon>
        <taxon>Endopterygota</taxon>
        <taxon>Lepidoptera</taxon>
        <taxon>Glossata</taxon>
        <taxon>Ditrysia</taxon>
        <taxon>Noctuoidea</taxon>
        <taxon>Noctuidae</taxon>
        <taxon>Noctuinae</taxon>
        <taxon>Hadenini</taxon>
        <taxon>Mythimna</taxon>
    </lineage>
</organism>
<protein>
    <submittedName>
        <fullName evidence="1">Uncharacterized protein</fullName>
    </submittedName>
</protein>
<evidence type="ECO:0000313" key="2">
    <source>
        <dbReference type="Proteomes" id="UP001231649"/>
    </source>
</evidence>
<evidence type="ECO:0000313" key="1">
    <source>
        <dbReference type="EMBL" id="KAJ8708831.1"/>
    </source>
</evidence>
<comment type="caution">
    <text evidence="1">The sequence shown here is derived from an EMBL/GenBank/DDBJ whole genome shotgun (WGS) entry which is preliminary data.</text>
</comment>
<accession>A0ACC2Q7L6</accession>
<proteinExistence type="predicted"/>
<sequence>MLFKLLVFICFAQVISYDVPNTHHHAAIDAVIHRLQLETWEKYEAPCLEKTLTLLENVKNYTLWATWVWNANTIPTGNLYGSWVNLGNFDQCMKPPWLNTHPEFRTKYCLAELMLSDKPKKKADYDPYGSTEEYLNSPTISGLPVNYLLWGICVPATCHPPSVLKITRSMYDLTTFGPQAPNITVHSCQVAGQHPQPGIGFYLFIALLVSLIVIAAVSTYNRFYVTSDDQPSDSLETVIIKSFCIIKNLQDLMKDNKEEIQVLNGMRFLSAVCLVAVHEMFYQGMAGIINSRDYDKTIEGPIGLLLHIAVVVDTFFLMSGLLNIKGLLNNINRQQNLFSVLWKRYVRLMGPFALIIFYLASVSKYTGTGPIWNYANEFESDVCQKTWRLSLLMLNTDLKYLCHIVSWYVPCDYQLTILATVLFYFYKKDRRLGLAAFGTAAVLSLIIPGVLTYWYGLPAVHFLDFGKLIPKLRGYWEISCAYMASYSRAGAYLVGVAMGYIMTLYKPSEHRKTVSKTWSIVGTALSLGVMAYVLSLGQYFMFREYNPVDAGVIASTNRVAWAVAVCVVIGLCEYGTVPIVTDILSFSYFAPLSRLSYGIFMVHTLIIQRNKFSLRSPWTSKIIQPIEEQKKNGIQYKNRDIKSKGA</sequence>
<dbReference type="EMBL" id="CM056801">
    <property type="protein sequence ID" value="KAJ8708831.1"/>
    <property type="molecule type" value="Genomic_DNA"/>
</dbReference>
<name>A0ACC2Q7L6_9NEOP</name>
<gene>
    <name evidence="1" type="ORF">PYW08_010213</name>
</gene>
<dbReference type="Proteomes" id="UP001231649">
    <property type="component" value="Chromosome 25"/>
</dbReference>
<keyword evidence="2" id="KW-1185">Reference proteome</keyword>